<dbReference type="AlphaFoldDB" id="A0A9X5I586"/>
<accession>A0A9X5I586</accession>
<sequence>MRIIVAILLLSFAIAFPAVAGVCRTRDGHQICILSLQRSAKNYWEYRADVSIDGVKGDTEVYNCRDRVKVRKDRVVAFRSGDPGDLVCSFFKRS</sequence>
<proteinExistence type="predicted"/>
<reference evidence="2 3" key="1">
    <citation type="journal article" date="2015" name="Genome Announc.">
        <title>Draft Genome Sequence of the Terrestrial Cyanobacterium Scytonema millei VB511283, Isolated from Eastern India.</title>
        <authorList>
            <person name="Sen D."/>
            <person name="Chandrababunaidu M.M."/>
            <person name="Singh D."/>
            <person name="Sanghi N."/>
            <person name="Ghorai A."/>
            <person name="Mishra G.P."/>
            <person name="Madduluri M."/>
            <person name="Adhikary S.P."/>
            <person name="Tripathy S."/>
        </authorList>
    </citation>
    <scope>NUCLEOTIDE SEQUENCE [LARGE SCALE GENOMIC DNA]</scope>
    <source>
        <strain evidence="2 3">VB511283</strain>
    </source>
</reference>
<dbReference type="RefSeq" id="WP_132867030.1">
    <property type="nucleotide sequence ID" value="NZ_JTJC03000003.1"/>
</dbReference>
<feature type="signal peptide" evidence="1">
    <location>
        <begin position="1"/>
        <end position="20"/>
    </location>
</feature>
<gene>
    <name evidence="2" type="ORF">QH73_0013855</name>
</gene>
<evidence type="ECO:0000256" key="1">
    <source>
        <dbReference type="SAM" id="SignalP"/>
    </source>
</evidence>
<keyword evidence="1" id="KW-0732">Signal</keyword>
<organism evidence="2 3">
    <name type="scientific">Scytonema millei VB511283</name>
    <dbReference type="NCBI Taxonomy" id="1245923"/>
    <lineage>
        <taxon>Bacteria</taxon>
        <taxon>Bacillati</taxon>
        <taxon>Cyanobacteriota</taxon>
        <taxon>Cyanophyceae</taxon>
        <taxon>Nostocales</taxon>
        <taxon>Scytonemataceae</taxon>
        <taxon>Scytonema</taxon>
    </lineage>
</organism>
<keyword evidence="3" id="KW-1185">Reference proteome</keyword>
<evidence type="ECO:0000313" key="2">
    <source>
        <dbReference type="EMBL" id="NHC35730.1"/>
    </source>
</evidence>
<dbReference type="EMBL" id="JTJC03000003">
    <property type="protein sequence ID" value="NHC35730.1"/>
    <property type="molecule type" value="Genomic_DNA"/>
</dbReference>
<name>A0A9X5I586_9CYAN</name>
<feature type="chain" id="PRO_5040744329" evidence="1">
    <location>
        <begin position="21"/>
        <end position="94"/>
    </location>
</feature>
<comment type="caution">
    <text evidence="2">The sequence shown here is derived from an EMBL/GenBank/DDBJ whole genome shotgun (WGS) entry which is preliminary data.</text>
</comment>
<dbReference type="Proteomes" id="UP000031532">
    <property type="component" value="Unassembled WGS sequence"/>
</dbReference>
<dbReference type="OrthoDB" id="532473at2"/>
<protein>
    <submittedName>
        <fullName evidence="2">Uncharacterized protein</fullName>
    </submittedName>
</protein>
<evidence type="ECO:0000313" key="3">
    <source>
        <dbReference type="Proteomes" id="UP000031532"/>
    </source>
</evidence>